<evidence type="ECO:0000313" key="3">
    <source>
        <dbReference type="Proteomes" id="UP000756921"/>
    </source>
</evidence>
<feature type="region of interest" description="Disordered" evidence="1">
    <location>
        <begin position="228"/>
        <end position="276"/>
    </location>
</feature>
<organism evidence="2 3">
    <name type="scientific">Paraphaeosphaeria minitans</name>
    <dbReference type="NCBI Taxonomy" id="565426"/>
    <lineage>
        <taxon>Eukaryota</taxon>
        <taxon>Fungi</taxon>
        <taxon>Dikarya</taxon>
        <taxon>Ascomycota</taxon>
        <taxon>Pezizomycotina</taxon>
        <taxon>Dothideomycetes</taxon>
        <taxon>Pleosporomycetidae</taxon>
        <taxon>Pleosporales</taxon>
        <taxon>Massarineae</taxon>
        <taxon>Didymosphaeriaceae</taxon>
        <taxon>Paraphaeosphaeria</taxon>
    </lineage>
</organism>
<evidence type="ECO:0000313" key="2">
    <source>
        <dbReference type="EMBL" id="KAF9740840.1"/>
    </source>
</evidence>
<feature type="compositionally biased region" description="Polar residues" evidence="1">
    <location>
        <begin position="251"/>
        <end position="266"/>
    </location>
</feature>
<feature type="compositionally biased region" description="Polar residues" evidence="1">
    <location>
        <begin position="228"/>
        <end position="241"/>
    </location>
</feature>
<dbReference type="AlphaFoldDB" id="A0A9P6GUL0"/>
<gene>
    <name evidence="2" type="ORF">PMIN01_00379</name>
</gene>
<dbReference type="EMBL" id="WJXW01000001">
    <property type="protein sequence ID" value="KAF9740840.1"/>
    <property type="molecule type" value="Genomic_DNA"/>
</dbReference>
<comment type="caution">
    <text evidence="2">The sequence shown here is derived from an EMBL/GenBank/DDBJ whole genome shotgun (WGS) entry which is preliminary data.</text>
</comment>
<evidence type="ECO:0008006" key="4">
    <source>
        <dbReference type="Google" id="ProtNLM"/>
    </source>
</evidence>
<proteinExistence type="predicted"/>
<dbReference type="Proteomes" id="UP000756921">
    <property type="component" value="Unassembled WGS sequence"/>
</dbReference>
<evidence type="ECO:0000256" key="1">
    <source>
        <dbReference type="SAM" id="MobiDB-lite"/>
    </source>
</evidence>
<accession>A0A9P6GUL0</accession>
<keyword evidence="3" id="KW-1185">Reference proteome</keyword>
<sequence>MSFGFSPSDFLTLFNLTRKAYKGWKDACGEYSDITSTLFSLQVVLKRVRRNLERPDAGNGGSFLQDPGTLRDDLAEVLWNSNRTVGELRAILKKYRSLGRNRKSNWERLRLGCEQLDGLQIRLSRDLNLISTILLDQVLLSIDLCRQDVHRISSKLQGGVPVALENIVDNQGSDTRSTNTAFTTYEHDSIEVWRSLRREMVNMGFKSDDVLANKDELLALARVITGNSSQQVQEKSTTATNPPMAFPKNCPNESESSAGNASQTHLGATEPYSSGPLKLREIPDILKDPMIEMDFRPANLPHHTPPI</sequence>
<reference evidence="2" key="1">
    <citation type="journal article" date="2020" name="Mol. Plant Microbe Interact.">
        <title>Genome Sequence of the Biocontrol Agent Coniothyrium minitans strain Conio (IMI 134523).</title>
        <authorList>
            <person name="Patel D."/>
            <person name="Shittu T.A."/>
            <person name="Baroncelli R."/>
            <person name="Muthumeenakshi S."/>
            <person name="Osborne T.H."/>
            <person name="Janganan T.K."/>
            <person name="Sreenivasaprasad S."/>
        </authorList>
    </citation>
    <scope>NUCLEOTIDE SEQUENCE</scope>
    <source>
        <strain evidence="2">Conio</strain>
    </source>
</reference>
<name>A0A9P6GUL0_9PLEO</name>
<dbReference type="OrthoDB" id="7464126at2759"/>
<protein>
    <recommendedName>
        <fullName evidence="4">Fungal N-terminal domain-containing protein</fullName>
    </recommendedName>
</protein>